<accession>A0AAE0XNX0</accession>
<name>A0AAE0XNX0_9GAST</name>
<sequence length="98" mass="11345">MVIITRRCAAWIANLSRRQTTRSWLWRWDPTGSSKRNLMENRDRMLGIIVLRKSGQGSRRAVRPCQDSLTRGLETESIHFINQTSSVNRGWADSTKIT</sequence>
<dbReference type="EMBL" id="JAWDGP010007919">
    <property type="protein sequence ID" value="KAK3700292.1"/>
    <property type="molecule type" value="Genomic_DNA"/>
</dbReference>
<evidence type="ECO:0000313" key="2">
    <source>
        <dbReference type="Proteomes" id="UP001283361"/>
    </source>
</evidence>
<proteinExistence type="predicted"/>
<protein>
    <submittedName>
        <fullName evidence="1">Uncharacterized protein</fullName>
    </submittedName>
</protein>
<dbReference type="Proteomes" id="UP001283361">
    <property type="component" value="Unassembled WGS sequence"/>
</dbReference>
<reference evidence="1" key="1">
    <citation type="journal article" date="2023" name="G3 (Bethesda)">
        <title>A reference genome for the long-term kleptoplast-retaining sea slug Elysia crispata morphotype clarki.</title>
        <authorList>
            <person name="Eastman K.E."/>
            <person name="Pendleton A.L."/>
            <person name="Shaikh M.A."/>
            <person name="Suttiyut T."/>
            <person name="Ogas R."/>
            <person name="Tomko P."/>
            <person name="Gavelis G."/>
            <person name="Widhalm J.R."/>
            <person name="Wisecaver J.H."/>
        </authorList>
    </citation>
    <scope>NUCLEOTIDE SEQUENCE</scope>
    <source>
        <strain evidence="1">ECLA1</strain>
    </source>
</reference>
<organism evidence="1 2">
    <name type="scientific">Elysia crispata</name>
    <name type="common">lettuce slug</name>
    <dbReference type="NCBI Taxonomy" id="231223"/>
    <lineage>
        <taxon>Eukaryota</taxon>
        <taxon>Metazoa</taxon>
        <taxon>Spiralia</taxon>
        <taxon>Lophotrochozoa</taxon>
        <taxon>Mollusca</taxon>
        <taxon>Gastropoda</taxon>
        <taxon>Heterobranchia</taxon>
        <taxon>Euthyneura</taxon>
        <taxon>Panpulmonata</taxon>
        <taxon>Sacoglossa</taxon>
        <taxon>Placobranchoidea</taxon>
        <taxon>Plakobranchidae</taxon>
        <taxon>Elysia</taxon>
    </lineage>
</organism>
<dbReference type="AlphaFoldDB" id="A0AAE0XNX0"/>
<keyword evidence="2" id="KW-1185">Reference proteome</keyword>
<evidence type="ECO:0000313" key="1">
    <source>
        <dbReference type="EMBL" id="KAK3700292.1"/>
    </source>
</evidence>
<comment type="caution">
    <text evidence="1">The sequence shown here is derived from an EMBL/GenBank/DDBJ whole genome shotgun (WGS) entry which is preliminary data.</text>
</comment>
<gene>
    <name evidence="1" type="ORF">RRG08_033569</name>
</gene>